<reference evidence="2 3" key="1">
    <citation type="submission" date="2021-03" db="EMBL/GenBank/DDBJ databases">
        <title>Genomic Encyclopedia of Type Strains, Phase IV (KMG-IV): sequencing the most valuable type-strain genomes for metagenomic binning, comparative biology and taxonomic classification.</title>
        <authorList>
            <person name="Goeker M."/>
        </authorList>
    </citation>
    <scope>NUCLEOTIDE SEQUENCE [LARGE SCALE GENOMIC DNA]</scope>
    <source>
        <strain evidence="2 3">DSM 40499</strain>
    </source>
</reference>
<dbReference type="EMBL" id="JAGGLP010000032">
    <property type="protein sequence ID" value="MBP2055620.1"/>
    <property type="molecule type" value="Genomic_DNA"/>
</dbReference>
<dbReference type="Proteomes" id="UP001519309">
    <property type="component" value="Unassembled WGS sequence"/>
</dbReference>
<feature type="compositionally biased region" description="Basic and acidic residues" evidence="1">
    <location>
        <begin position="112"/>
        <end position="138"/>
    </location>
</feature>
<sequence>MSTQLQTNPTPGRRNGSVVAGALATAFLTGISLIGTQTPAFADDGQPATVADGTYESDQDVLASLDKTDPVNSSESSMGYPAGLEKDKDGNVKAITLADVKGTYDPEQAVKDAQEAARQYAADEKNSAPLRESAKHLADGWADPGAESQTEKPNGTEVRQNTKDGMLSGGLSAEQYCNMANKDSQSSSFGQAAPCMFVGKLEEKYPQRGASDGLTGEGKLTYKVTASVADEQSTTEGWQVGGKITPSISGDGVSAGGEAGFAYSYSTTSTTKVQSTRESDIEINVPQGKKGYLEGRANGATYSGYIVIRDLDTSDNQEHLIAIPARAYIQAPGSSSPITWVKRLKAA</sequence>
<keyword evidence="3" id="KW-1185">Reference proteome</keyword>
<gene>
    <name evidence="2" type="ORF">J2Z21_008636</name>
</gene>
<feature type="region of interest" description="Disordered" evidence="1">
    <location>
        <begin position="112"/>
        <end position="169"/>
    </location>
</feature>
<dbReference type="RefSeq" id="WP_159400054.1">
    <property type="nucleotide sequence ID" value="NZ_CP016279.1"/>
</dbReference>
<accession>A0ABS4M7H2</accession>
<proteinExistence type="predicted"/>
<organism evidence="2 3">
    <name type="scientific">Streptomyces griseochromogenes</name>
    <dbReference type="NCBI Taxonomy" id="68214"/>
    <lineage>
        <taxon>Bacteria</taxon>
        <taxon>Bacillati</taxon>
        <taxon>Actinomycetota</taxon>
        <taxon>Actinomycetes</taxon>
        <taxon>Kitasatosporales</taxon>
        <taxon>Streptomycetaceae</taxon>
        <taxon>Streptomyces</taxon>
    </lineage>
</organism>
<dbReference type="SUPFAM" id="SSF56973">
    <property type="entry name" value="Aerolisin/ETX pore-forming domain"/>
    <property type="match status" value="1"/>
</dbReference>
<comment type="caution">
    <text evidence="2">The sequence shown here is derived from an EMBL/GenBank/DDBJ whole genome shotgun (WGS) entry which is preliminary data.</text>
</comment>
<name>A0ABS4M7H2_9ACTN</name>
<dbReference type="Gene3D" id="2.170.15.10">
    <property type="entry name" value="Proaerolysin, chain A, domain 3"/>
    <property type="match status" value="1"/>
</dbReference>
<evidence type="ECO:0000256" key="1">
    <source>
        <dbReference type="SAM" id="MobiDB-lite"/>
    </source>
</evidence>
<feature type="compositionally biased region" description="Polar residues" evidence="1">
    <location>
        <begin position="147"/>
        <end position="159"/>
    </location>
</feature>
<protein>
    <submittedName>
        <fullName evidence="2">Uncharacterized protein</fullName>
    </submittedName>
</protein>
<evidence type="ECO:0000313" key="2">
    <source>
        <dbReference type="EMBL" id="MBP2055620.1"/>
    </source>
</evidence>
<evidence type="ECO:0000313" key="3">
    <source>
        <dbReference type="Proteomes" id="UP001519309"/>
    </source>
</evidence>